<proteinExistence type="predicted"/>
<dbReference type="AlphaFoldDB" id="A0A7R9BES3"/>
<dbReference type="EMBL" id="OA882213">
    <property type="protein sequence ID" value="CAD7273814.1"/>
    <property type="molecule type" value="Genomic_DNA"/>
</dbReference>
<dbReference type="EMBL" id="CAJPEX010000176">
    <property type="protein sequence ID" value="CAG0913966.1"/>
    <property type="molecule type" value="Genomic_DNA"/>
</dbReference>
<evidence type="ECO:0000313" key="2">
    <source>
        <dbReference type="EMBL" id="CAD7273814.1"/>
    </source>
</evidence>
<name>A0A7R9BES3_9CRUS</name>
<feature type="region of interest" description="Disordered" evidence="1">
    <location>
        <begin position="308"/>
        <end position="367"/>
    </location>
</feature>
<evidence type="ECO:0000256" key="1">
    <source>
        <dbReference type="SAM" id="MobiDB-lite"/>
    </source>
</evidence>
<keyword evidence="3" id="KW-1185">Reference proteome</keyword>
<organism evidence="2">
    <name type="scientific">Notodromas monacha</name>
    <dbReference type="NCBI Taxonomy" id="399045"/>
    <lineage>
        <taxon>Eukaryota</taxon>
        <taxon>Metazoa</taxon>
        <taxon>Ecdysozoa</taxon>
        <taxon>Arthropoda</taxon>
        <taxon>Crustacea</taxon>
        <taxon>Oligostraca</taxon>
        <taxon>Ostracoda</taxon>
        <taxon>Podocopa</taxon>
        <taxon>Podocopida</taxon>
        <taxon>Cypridocopina</taxon>
        <taxon>Cypridoidea</taxon>
        <taxon>Cyprididae</taxon>
        <taxon>Notodromas</taxon>
    </lineage>
</organism>
<gene>
    <name evidence="2" type="ORF">NMOB1V02_LOCUS1684</name>
</gene>
<sequence>MLVADFDRTVQGMEVNIVTAQFHPVVSASQSFRSNVYSSPSPSPSPSHYTTVSNVADMKQQQGVMQSQGISDYGSQPFQYPMMQPRPRAPMPPYYTTGAGRAFMQFPANAQYPMTLLMPGAIPMQANGQAGIPGNCGGGQAQLPEQQMFVLGYQQRGPNQRPVQPQFVPPCEYDPEDFTLTYAYQPMQQVVNQAMRAPLQGGPDPSMAGHMSMPSQPPQPTQRTKTLVTIVNPNTGENVLESLRADAAPKAPADVAPPGPRVSHALDIKDPNEVREGVEVAEAHEEPIPEENVEVQEPTPVTSTLVGKETIDTVKPEPPVPDVETKELEEDVTVSGNVDSTEAVAETPVLMNGDEPAVTESVPDELL</sequence>
<reference evidence="2" key="1">
    <citation type="submission" date="2020-11" db="EMBL/GenBank/DDBJ databases">
        <authorList>
            <person name="Tran Van P."/>
        </authorList>
    </citation>
    <scope>NUCLEOTIDE SEQUENCE</scope>
</reference>
<evidence type="ECO:0000313" key="3">
    <source>
        <dbReference type="Proteomes" id="UP000678499"/>
    </source>
</evidence>
<accession>A0A7R9BES3</accession>
<dbReference type="Proteomes" id="UP000678499">
    <property type="component" value="Unassembled WGS sequence"/>
</dbReference>
<protein>
    <submittedName>
        <fullName evidence="2">Uncharacterized protein</fullName>
    </submittedName>
</protein>
<feature type="region of interest" description="Disordered" evidence="1">
    <location>
        <begin position="199"/>
        <end position="224"/>
    </location>
</feature>